<reference evidence="2 3" key="1">
    <citation type="submission" date="2018-06" db="EMBL/GenBank/DDBJ databases">
        <title>A transcriptomic atlas of mushroom development highlights an independent origin of complex multicellularity.</title>
        <authorList>
            <consortium name="DOE Joint Genome Institute"/>
            <person name="Krizsan K."/>
            <person name="Almasi E."/>
            <person name="Merenyi Z."/>
            <person name="Sahu N."/>
            <person name="Viragh M."/>
            <person name="Koszo T."/>
            <person name="Mondo S."/>
            <person name="Kiss B."/>
            <person name="Balint B."/>
            <person name="Kues U."/>
            <person name="Barry K."/>
            <person name="Hegedus J.C."/>
            <person name="Henrissat B."/>
            <person name="Johnson J."/>
            <person name="Lipzen A."/>
            <person name="Ohm R."/>
            <person name="Nagy I."/>
            <person name="Pangilinan J."/>
            <person name="Yan J."/>
            <person name="Xiong Y."/>
            <person name="Grigoriev I.V."/>
            <person name="Hibbett D.S."/>
            <person name="Nagy L.G."/>
        </authorList>
    </citation>
    <scope>NUCLEOTIDE SEQUENCE [LARGE SCALE GENOMIC DNA]</scope>
    <source>
        <strain evidence="2 3">SZMC22713</strain>
    </source>
</reference>
<keyword evidence="1" id="KW-0472">Membrane</keyword>
<keyword evidence="3" id="KW-1185">Reference proteome</keyword>
<feature type="transmembrane region" description="Helical" evidence="1">
    <location>
        <begin position="172"/>
        <end position="198"/>
    </location>
</feature>
<protein>
    <submittedName>
        <fullName evidence="2">Uncharacterized protein</fullName>
    </submittedName>
</protein>
<evidence type="ECO:0000256" key="1">
    <source>
        <dbReference type="SAM" id="Phobius"/>
    </source>
</evidence>
<sequence>MQEPGHKPSLLTKNEVNFTLMNNLTVGKLLGVVAANVASVTTGIDASTEVAARCLGGRSLGQLFVFHSTFEFDCRYQGMRKAFGEETEIFRMVGSHSPSLESADYDKLVNASFTTSSKPATLNTEEPNRYLCVHANLPIINWGREVHLPLVTVVYTVVALGAMPAIAFTRCIIGVIGILEALYFVTFSIINGFTFFMLDVQREVCYIPITEEDVSASVRITLRGLTSRTPDGLPATTNGALQDLRRGSVRTHNGTLHIPVIAVRTRVEDDPASWLLLLNLYGPVMSLGLFFLPDTHVNWGVAYGIAAYTQARLQRAVAERYVKDAKTRGVFWFRKSKHHRHEGMHVYPLDVNIFKGLMDSPFTAHVMSGESGKVPAKAAGHGSFV</sequence>
<dbReference type="EMBL" id="ML170178">
    <property type="protein sequence ID" value="TDL21794.1"/>
    <property type="molecule type" value="Genomic_DNA"/>
</dbReference>
<proteinExistence type="predicted"/>
<gene>
    <name evidence="2" type="ORF">BD410DRAFT_789176</name>
</gene>
<keyword evidence="1" id="KW-1133">Transmembrane helix</keyword>
<organism evidence="2 3">
    <name type="scientific">Rickenella mellea</name>
    <dbReference type="NCBI Taxonomy" id="50990"/>
    <lineage>
        <taxon>Eukaryota</taxon>
        <taxon>Fungi</taxon>
        <taxon>Dikarya</taxon>
        <taxon>Basidiomycota</taxon>
        <taxon>Agaricomycotina</taxon>
        <taxon>Agaricomycetes</taxon>
        <taxon>Hymenochaetales</taxon>
        <taxon>Rickenellaceae</taxon>
        <taxon>Rickenella</taxon>
    </lineage>
</organism>
<feature type="transmembrane region" description="Helical" evidence="1">
    <location>
        <begin position="146"/>
        <end position="166"/>
    </location>
</feature>
<dbReference type="AlphaFoldDB" id="A0A4Y7Q2D0"/>
<dbReference type="OrthoDB" id="2919132at2759"/>
<evidence type="ECO:0000313" key="3">
    <source>
        <dbReference type="Proteomes" id="UP000294933"/>
    </source>
</evidence>
<evidence type="ECO:0000313" key="2">
    <source>
        <dbReference type="EMBL" id="TDL21794.1"/>
    </source>
</evidence>
<name>A0A4Y7Q2D0_9AGAM</name>
<keyword evidence="1" id="KW-0812">Transmembrane</keyword>
<dbReference type="Proteomes" id="UP000294933">
    <property type="component" value="Unassembled WGS sequence"/>
</dbReference>
<dbReference type="VEuPathDB" id="FungiDB:BD410DRAFT_789176"/>
<accession>A0A4Y7Q2D0</accession>